<dbReference type="Gene3D" id="3.80.10.10">
    <property type="entry name" value="Ribonuclease Inhibitor"/>
    <property type="match status" value="2"/>
</dbReference>
<name>A0A7R9M1X0_9ACAR</name>
<dbReference type="PANTHER" id="PTHR13318">
    <property type="entry name" value="PARTNER OF PAIRED, ISOFORM B-RELATED"/>
    <property type="match status" value="1"/>
</dbReference>
<evidence type="ECO:0000313" key="3">
    <source>
        <dbReference type="Proteomes" id="UP000759131"/>
    </source>
</evidence>
<dbReference type="InterPro" id="IPR032675">
    <property type="entry name" value="LRR_dom_sf"/>
</dbReference>
<dbReference type="InterPro" id="IPR006553">
    <property type="entry name" value="Leu-rich_rpt_Cys-con_subtyp"/>
</dbReference>
<dbReference type="GO" id="GO:0031146">
    <property type="term" value="P:SCF-dependent proteasomal ubiquitin-dependent protein catabolic process"/>
    <property type="evidence" value="ECO:0007669"/>
    <property type="project" value="TreeGrafter"/>
</dbReference>
<dbReference type="GO" id="GO:0019005">
    <property type="term" value="C:SCF ubiquitin ligase complex"/>
    <property type="evidence" value="ECO:0007669"/>
    <property type="project" value="TreeGrafter"/>
</dbReference>
<dbReference type="SMART" id="SM00367">
    <property type="entry name" value="LRR_CC"/>
    <property type="match status" value="5"/>
</dbReference>
<dbReference type="SUPFAM" id="SSF52047">
    <property type="entry name" value="RNI-like"/>
    <property type="match status" value="1"/>
</dbReference>
<dbReference type="EMBL" id="OC908919">
    <property type="protein sequence ID" value="CAD7650891.1"/>
    <property type="molecule type" value="Genomic_DNA"/>
</dbReference>
<dbReference type="Pfam" id="PF25372">
    <property type="entry name" value="DUF7885"/>
    <property type="match status" value="1"/>
</dbReference>
<feature type="domain" description="F-box/LRR-repeat protein 15-like leucin rich repeat" evidence="1">
    <location>
        <begin position="3"/>
        <end position="101"/>
    </location>
</feature>
<accession>A0A7R9M1X0</accession>
<dbReference type="InterPro" id="IPR057207">
    <property type="entry name" value="FBXL15_LRR"/>
</dbReference>
<organism evidence="2">
    <name type="scientific">Medioppia subpectinata</name>
    <dbReference type="NCBI Taxonomy" id="1979941"/>
    <lineage>
        <taxon>Eukaryota</taxon>
        <taxon>Metazoa</taxon>
        <taxon>Ecdysozoa</taxon>
        <taxon>Arthropoda</taxon>
        <taxon>Chelicerata</taxon>
        <taxon>Arachnida</taxon>
        <taxon>Acari</taxon>
        <taxon>Acariformes</taxon>
        <taxon>Sarcoptiformes</taxon>
        <taxon>Oribatida</taxon>
        <taxon>Brachypylina</taxon>
        <taxon>Oppioidea</taxon>
        <taxon>Oppiidae</taxon>
        <taxon>Medioppia</taxon>
    </lineage>
</organism>
<reference evidence="2" key="1">
    <citation type="submission" date="2020-11" db="EMBL/GenBank/DDBJ databases">
        <authorList>
            <person name="Tran Van P."/>
        </authorList>
    </citation>
    <scope>NUCLEOTIDE SEQUENCE</scope>
</reference>
<evidence type="ECO:0000313" key="2">
    <source>
        <dbReference type="EMBL" id="CAD7650891.1"/>
    </source>
</evidence>
<dbReference type="EMBL" id="CAJPIZ010054344">
    <property type="protein sequence ID" value="CAG2123132.1"/>
    <property type="molecule type" value="Genomic_DNA"/>
</dbReference>
<dbReference type="Proteomes" id="UP000759131">
    <property type="component" value="Unassembled WGS sequence"/>
</dbReference>
<gene>
    <name evidence="2" type="ORF">OSB1V03_LOCUS23077</name>
</gene>
<evidence type="ECO:0000259" key="1">
    <source>
        <dbReference type="Pfam" id="PF25372"/>
    </source>
</evidence>
<dbReference type="PANTHER" id="PTHR13318:SF190">
    <property type="entry name" value="PARTNER OF PAIRED, ISOFORM B"/>
    <property type="match status" value="1"/>
</dbReference>
<dbReference type="OrthoDB" id="2585512at2759"/>
<sequence>MSNLRDINLRSCDNITDTGLAHLSDGSVRNLQVLDVSFSSDKIGDPGLVHISQKLIHLRSLSLNACSGITDEGVIKISRTLSCLRVLNLGQCNKITDKGLCAIGQHLVNLTNIDLYGCSLISTVGLEKIMQLPNLNLNLKLWQKDQQISSNSNQSSNQC</sequence>
<dbReference type="AlphaFoldDB" id="A0A7R9M1X0"/>
<proteinExistence type="predicted"/>
<protein>
    <recommendedName>
        <fullName evidence="1">F-box/LRR-repeat protein 15-like leucin rich repeat domain-containing protein</fullName>
    </recommendedName>
</protein>
<keyword evidence="3" id="KW-1185">Reference proteome</keyword>